<proteinExistence type="predicted"/>
<evidence type="ECO:0008006" key="3">
    <source>
        <dbReference type="Google" id="ProtNLM"/>
    </source>
</evidence>
<dbReference type="Proteomes" id="UP000595205">
    <property type="component" value="Plasmid pM018"/>
</dbReference>
<dbReference type="AlphaFoldDB" id="A0A7R7RQ50"/>
<name>A0A7R7RQ50_MYCIT</name>
<gene>
    <name evidence="1" type="ORF">MINTM018_52970</name>
</gene>
<protein>
    <recommendedName>
        <fullName evidence="3">Minor tail protein</fullName>
    </recommendedName>
</protein>
<geneLocation type="plasmid" evidence="1 2">
    <name>pM018</name>
</geneLocation>
<sequence>MSNQYGTHDDTVVELEGVNGEWFTIAGPNAGDRGMYLGTGVKGLFDPPVKTVYEEPGNFPGARFLSYRILRRDITLAILILADRDDPWSGRDSALRKALAFNRDAYIHVTTPESGHRKLKVRLGSAPEVDLDTDPHLGLVLDVKMTLVAADPFWWEDDVVHTAKTKRDTRFQPTIVDGIFPAFTTLPQETLKINVANLNPTDQYIWLKWTVPGSKEQIPDLPWPFPPGIAIPWDQAPYTQWIIPDYSFEDEEQANRRLQLPGLIIGEDCVIDTDPRVEQITSASGSQVWARMNGVRFRYPVPPYTQSKKFEITVAGCAPGQMITLRIPRPWSRPWGLE</sequence>
<evidence type="ECO:0000313" key="1">
    <source>
        <dbReference type="EMBL" id="BCP02528.1"/>
    </source>
</evidence>
<dbReference type="RefSeq" id="WP_202349075.1">
    <property type="nucleotide sequence ID" value="NZ_AP024256.1"/>
</dbReference>
<evidence type="ECO:0000313" key="2">
    <source>
        <dbReference type="Proteomes" id="UP000595205"/>
    </source>
</evidence>
<dbReference type="EMBL" id="AP024256">
    <property type="protein sequence ID" value="BCP02528.1"/>
    <property type="molecule type" value="Genomic_DNA"/>
</dbReference>
<reference evidence="1 2" key="1">
    <citation type="submission" date="2020-12" db="EMBL/GenBank/DDBJ databases">
        <title>Genome sequence of clinical Mycobacterium intracellulare strains.</title>
        <authorList>
            <person name="Tateishi Y."/>
            <person name="Matsumoto S."/>
            <person name="Fukushima Y."/>
            <person name="Nakajima C."/>
            <person name="Suzuki Y."/>
        </authorList>
    </citation>
    <scope>NUCLEOTIDE SEQUENCE [LARGE SCALE GENOMIC DNA]</scope>
    <source>
        <strain evidence="1 2">M018</strain>
        <plasmid evidence="1 2">pM018</plasmid>
    </source>
</reference>
<organism evidence="1 2">
    <name type="scientific">Mycobacterium intracellulare</name>
    <dbReference type="NCBI Taxonomy" id="1767"/>
    <lineage>
        <taxon>Bacteria</taxon>
        <taxon>Bacillati</taxon>
        <taxon>Actinomycetota</taxon>
        <taxon>Actinomycetes</taxon>
        <taxon>Mycobacteriales</taxon>
        <taxon>Mycobacteriaceae</taxon>
        <taxon>Mycobacterium</taxon>
        <taxon>Mycobacterium avium complex (MAC)</taxon>
    </lineage>
</organism>
<keyword evidence="1" id="KW-0614">Plasmid</keyword>
<accession>A0A7R7RQ50</accession>